<dbReference type="RefSeq" id="WP_020834448.1">
    <property type="nucleotide sequence ID" value="NC_021846.1"/>
</dbReference>
<keyword evidence="2" id="KW-0413">Isomerase</keyword>
<dbReference type="EMBL" id="CP005074">
    <property type="protein sequence ID" value="AGR41309.1"/>
    <property type="molecule type" value="Genomic_DNA"/>
</dbReference>
<protein>
    <submittedName>
        <fullName evidence="3">Ribulose-phosphate 3-epimerase</fullName>
    </submittedName>
</protein>
<reference evidence="3 4" key="1">
    <citation type="journal article" date="2013" name="Genome Biol. Evol.">
        <title>Comparison of metabolic capacities and inference of gene content evolution in mosquito-associated Spiroplasma diminutum and S. taiwanense.</title>
        <authorList>
            <person name="Lo W.S."/>
            <person name="Ku C."/>
            <person name="Chen L.L."/>
            <person name="Chang T.H."/>
            <person name="Kuo C.H."/>
        </authorList>
    </citation>
    <scope>NUCLEOTIDE SEQUENCE [LARGE SCALE GENOMIC DNA]</scope>
    <source>
        <strain evidence="3">CT-1</strain>
    </source>
</reference>
<dbReference type="AlphaFoldDB" id="S5LU79"/>
<evidence type="ECO:0000313" key="4">
    <source>
        <dbReference type="Proteomes" id="UP000014984"/>
    </source>
</evidence>
<dbReference type="InterPro" id="IPR000056">
    <property type="entry name" value="Ribul_P_3_epim-like"/>
</dbReference>
<proteinExistence type="predicted"/>
<dbReference type="PATRIC" id="fig|1276220.3.peg.704"/>
<dbReference type="PANTHER" id="PTHR11749">
    <property type="entry name" value="RIBULOSE-5-PHOSPHATE-3-EPIMERASE"/>
    <property type="match status" value="1"/>
</dbReference>
<dbReference type="CDD" id="cd00429">
    <property type="entry name" value="RPE"/>
    <property type="match status" value="1"/>
</dbReference>
<dbReference type="InterPro" id="IPR013785">
    <property type="entry name" value="Aldolase_TIM"/>
</dbReference>
<dbReference type="OrthoDB" id="1645589at2"/>
<keyword evidence="1" id="KW-0479">Metal-binding</keyword>
<dbReference type="GO" id="GO:0016857">
    <property type="term" value="F:racemase and epimerase activity, acting on carbohydrates and derivatives"/>
    <property type="evidence" value="ECO:0007669"/>
    <property type="project" value="InterPro"/>
</dbReference>
<evidence type="ECO:0000256" key="2">
    <source>
        <dbReference type="ARBA" id="ARBA00023235"/>
    </source>
</evidence>
<evidence type="ECO:0000256" key="1">
    <source>
        <dbReference type="ARBA" id="ARBA00022723"/>
    </source>
</evidence>
<dbReference type="GO" id="GO:0046872">
    <property type="term" value="F:metal ion binding"/>
    <property type="evidence" value="ECO:0007669"/>
    <property type="project" value="UniProtKB-KW"/>
</dbReference>
<dbReference type="GO" id="GO:0005975">
    <property type="term" value="P:carbohydrate metabolic process"/>
    <property type="evidence" value="ECO:0007669"/>
    <property type="project" value="InterPro"/>
</dbReference>
<dbReference type="SUPFAM" id="SSF51366">
    <property type="entry name" value="Ribulose-phoshate binding barrel"/>
    <property type="match status" value="1"/>
</dbReference>
<sequence length="221" mass="25435">MNYKITPSLMTCDLLNIQTELTKLSKAGIDWIHFDLMDGKFVNNLGLTPMMSSQIKKIFPNITIDFHSMVNNIENILDQLNDVDYITIHFSSIQKTNLEELFKKIKSKNIKIGIGIDLDDNLNDISKLLDQVDLVTIMSIKPGFAGQAFNKLTWNTIDFLVKKRKENNYSYLLQIDGGVREENIIDLIKTGLDLIVVGSWLFNELDYSKRLLQLNEKIYLK</sequence>
<dbReference type="InterPro" id="IPR011060">
    <property type="entry name" value="RibuloseP-bd_barrel"/>
</dbReference>
<dbReference type="Pfam" id="PF00834">
    <property type="entry name" value="Ribul_P_3_epim"/>
    <property type="match status" value="1"/>
</dbReference>
<accession>S5LU79</accession>
<dbReference type="Gene3D" id="3.20.20.70">
    <property type="entry name" value="Aldolase class I"/>
    <property type="match status" value="1"/>
</dbReference>
<dbReference type="KEGG" id="stai:STAIW_v1c06920"/>
<dbReference type="Proteomes" id="UP000014984">
    <property type="component" value="Chromosome"/>
</dbReference>
<dbReference type="NCBIfam" id="NF004076">
    <property type="entry name" value="PRK05581.1-4"/>
    <property type="match status" value="1"/>
</dbReference>
<name>S5LU79_9MOLU</name>
<gene>
    <name evidence="3" type="primary">rpe</name>
    <name evidence="3" type="ORF">STAIW_v1c06920</name>
</gene>
<evidence type="ECO:0000313" key="3">
    <source>
        <dbReference type="EMBL" id="AGR41309.1"/>
    </source>
</evidence>
<organism evidence="3 4">
    <name type="scientific">Spiroplasma taiwanense CT-1</name>
    <dbReference type="NCBI Taxonomy" id="1276220"/>
    <lineage>
        <taxon>Bacteria</taxon>
        <taxon>Bacillati</taxon>
        <taxon>Mycoplasmatota</taxon>
        <taxon>Mollicutes</taxon>
        <taxon>Entomoplasmatales</taxon>
        <taxon>Spiroplasmataceae</taxon>
        <taxon>Spiroplasma</taxon>
    </lineage>
</organism>
<keyword evidence="4" id="KW-1185">Reference proteome</keyword>
<dbReference type="STRING" id="1276220.STAIW_v1c06920"/>
<dbReference type="eggNOG" id="COG0036">
    <property type="taxonomic scope" value="Bacteria"/>
</dbReference>
<dbReference type="HOGENOM" id="CLU_054856_2_2_14"/>